<dbReference type="KEGG" id="mlv:CVS47_01055"/>
<evidence type="ECO:0000256" key="1">
    <source>
        <dbReference type="ARBA" id="ARBA00009353"/>
    </source>
</evidence>
<reference evidence="4 5" key="1">
    <citation type="submission" date="2018-08" db="EMBL/GenBank/DDBJ databases">
        <title>Microbacterium lemovicicum sp. nov., a bacterium isolated from a natural uranium-rich soil.</title>
        <authorList>
            <person name="ORTET P."/>
        </authorList>
    </citation>
    <scope>NUCLEOTIDE SEQUENCE [LARGE SCALE GENOMIC DNA]</scope>
    <source>
        <strain evidence="4 5">Viu22</strain>
    </source>
</reference>
<dbReference type="Pfam" id="PF01370">
    <property type="entry name" value="Epimerase"/>
    <property type="match status" value="1"/>
</dbReference>
<dbReference type="Proteomes" id="UP000276888">
    <property type="component" value="Chromosome"/>
</dbReference>
<protein>
    <submittedName>
        <fullName evidence="4">Epimerase family protein</fullName>
    </submittedName>
</protein>
<evidence type="ECO:0000259" key="2">
    <source>
        <dbReference type="Pfam" id="PF01370"/>
    </source>
</evidence>
<comment type="similarity">
    <text evidence="1">Belongs to the NAD(P)-dependent epimerase/dehydratase family. SDR39U1 subfamily.</text>
</comment>
<feature type="domain" description="DUF1731" evidence="3">
    <location>
        <begin position="249"/>
        <end position="296"/>
    </location>
</feature>
<dbReference type="InterPro" id="IPR001509">
    <property type="entry name" value="Epimerase_deHydtase"/>
</dbReference>
<keyword evidence="5" id="KW-1185">Reference proteome</keyword>
<evidence type="ECO:0000313" key="5">
    <source>
        <dbReference type="Proteomes" id="UP000276888"/>
    </source>
</evidence>
<dbReference type="RefSeq" id="WP_164734609.1">
    <property type="nucleotide sequence ID" value="NZ_CP031423.1"/>
</dbReference>
<dbReference type="InterPro" id="IPR036291">
    <property type="entry name" value="NAD(P)-bd_dom_sf"/>
</dbReference>
<dbReference type="Pfam" id="PF08338">
    <property type="entry name" value="DUF1731"/>
    <property type="match status" value="1"/>
</dbReference>
<dbReference type="EMBL" id="CP031423">
    <property type="protein sequence ID" value="AZS36454.1"/>
    <property type="molecule type" value="Genomic_DNA"/>
</dbReference>
<organism evidence="4 5">
    <name type="scientific">Microbacterium lemovicicum</name>
    <dbReference type="NCBI Taxonomy" id="1072463"/>
    <lineage>
        <taxon>Bacteria</taxon>
        <taxon>Bacillati</taxon>
        <taxon>Actinomycetota</taxon>
        <taxon>Actinomycetes</taxon>
        <taxon>Micrococcales</taxon>
        <taxon>Microbacteriaceae</taxon>
        <taxon>Microbacterium</taxon>
    </lineage>
</organism>
<dbReference type="Gene3D" id="3.40.50.720">
    <property type="entry name" value="NAD(P)-binding Rossmann-like Domain"/>
    <property type="match status" value="1"/>
</dbReference>
<evidence type="ECO:0000259" key="3">
    <source>
        <dbReference type="Pfam" id="PF08338"/>
    </source>
</evidence>
<dbReference type="SUPFAM" id="SSF51735">
    <property type="entry name" value="NAD(P)-binding Rossmann-fold domains"/>
    <property type="match status" value="1"/>
</dbReference>
<accession>A0A3S9W8W9</accession>
<dbReference type="InterPro" id="IPR013549">
    <property type="entry name" value="DUF1731"/>
</dbReference>
<dbReference type="NCBIfam" id="TIGR01777">
    <property type="entry name" value="yfcH"/>
    <property type="match status" value="1"/>
</dbReference>
<dbReference type="AlphaFoldDB" id="A0A3S9W8W9"/>
<name>A0A3S9W8W9_9MICO</name>
<dbReference type="InterPro" id="IPR010099">
    <property type="entry name" value="SDR39U1"/>
</dbReference>
<dbReference type="PANTHER" id="PTHR11092:SF0">
    <property type="entry name" value="EPIMERASE FAMILY PROTEIN SDR39U1"/>
    <property type="match status" value="1"/>
</dbReference>
<gene>
    <name evidence="4" type="ORF">CVS47_01055</name>
</gene>
<proteinExistence type="inferred from homology"/>
<feature type="domain" description="NAD-dependent epimerase/dehydratase" evidence="2">
    <location>
        <begin position="7"/>
        <end position="215"/>
    </location>
</feature>
<evidence type="ECO:0000313" key="4">
    <source>
        <dbReference type="EMBL" id="AZS36454.1"/>
    </source>
</evidence>
<dbReference type="PANTHER" id="PTHR11092">
    <property type="entry name" value="SUGAR NUCLEOTIDE EPIMERASE RELATED"/>
    <property type="match status" value="1"/>
</dbReference>
<sequence length="302" mass="32106">MPESGRVVLAGASGLIGEALIESFRADGIGVTTLVRRPPRTADEHEWLTDDRPLDPSLLAGARAVIGLNGASIGRFPWTRSYKSTLVWSRITPTRALARAVRELKTDAPPLVSASAVGYYGSVPGVRLTETSPRGETFLADLCGEWEAAAAAAGPHARVSMLRTAPVVHRRGVLKPLLLLTRLGVSGPIGRGTQVWPWISLEDEVRAIRHVVDAQLEGPVNLTGPTRATANDLGFALATQMNRPFLLRAPEWALKLGLGKDATEALLTTDADVAPEVLQASGFEFRHPTVESAVAAALADPA</sequence>